<name>A0A136J8Z0_9PEZI</name>
<dbReference type="GO" id="GO:0005737">
    <property type="term" value="C:cytoplasm"/>
    <property type="evidence" value="ECO:0007669"/>
    <property type="project" value="TreeGrafter"/>
</dbReference>
<dbReference type="EMBL" id="KQ964247">
    <property type="protein sequence ID" value="KXJ93640.1"/>
    <property type="molecule type" value="Genomic_DNA"/>
</dbReference>
<evidence type="ECO:0000256" key="3">
    <source>
        <dbReference type="ARBA" id="ARBA00022862"/>
    </source>
</evidence>
<comment type="catalytic activity">
    <reaction evidence="9">
        <text>a hydroperoxide + [thioredoxin]-dithiol = an alcohol + [thioredoxin]-disulfide + H2O</text>
        <dbReference type="Rhea" id="RHEA:62620"/>
        <dbReference type="Rhea" id="RHEA-COMP:10698"/>
        <dbReference type="Rhea" id="RHEA-COMP:10700"/>
        <dbReference type="ChEBI" id="CHEBI:15377"/>
        <dbReference type="ChEBI" id="CHEBI:29950"/>
        <dbReference type="ChEBI" id="CHEBI:30879"/>
        <dbReference type="ChEBI" id="CHEBI:35924"/>
        <dbReference type="ChEBI" id="CHEBI:50058"/>
        <dbReference type="EC" id="1.11.1.24"/>
    </reaction>
</comment>
<dbReference type="Proteomes" id="UP000070501">
    <property type="component" value="Unassembled WGS sequence"/>
</dbReference>
<protein>
    <recommendedName>
        <fullName evidence="1">thioredoxin-dependent peroxiredoxin</fullName>
        <ecNumber evidence="1">1.11.1.24</ecNumber>
    </recommendedName>
    <alternativeName>
        <fullName evidence="7">Thioredoxin peroxidase</fullName>
    </alternativeName>
</protein>
<dbReference type="InterPro" id="IPR013766">
    <property type="entry name" value="Thioredoxin_domain"/>
</dbReference>
<proteinExistence type="inferred from homology"/>
<evidence type="ECO:0000256" key="8">
    <source>
        <dbReference type="ARBA" id="ARBA00038489"/>
    </source>
</evidence>
<dbReference type="Pfam" id="PF00578">
    <property type="entry name" value="AhpC-TSA"/>
    <property type="match status" value="1"/>
</dbReference>
<dbReference type="GO" id="GO:0045454">
    <property type="term" value="P:cell redox homeostasis"/>
    <property type="evidence" value="ECO:0007669"/>
    <property type="project" value="TreeGrafter"/>
</dbReference>
<dbReference type="PANTHER" id="PTHR42801:SF7">
    <property type="entry name" value="SLL1159 PROTEIN"/>
    <property type="match status" value="1"/>
</dbReference>
<dbReference type="InterPro" id="IPR000866">
    <property type="entry name" value="AhpC/TSA"/>
</dbReference>
<dbReference type="InterPro" id="IPR050924">
    <property type="entry name" value="Peroxiredoxin_BCP/PrxQ"/>
</dbReference>
<dbReference type="OrthoDB" id="338622at2759"/>
<dbReference type="SUPFAM" id="SSF52833">
    <property type="entry name" value="Thioredoxin-like"/>
    <property type="match status" value="1"/>
</dbReference>
<dbReference type="Gene3D" id="3.40.30.10">
    <property type="entry name" value="Glutaredoxin"/>
    <property type="match status" value="1"/>
</dbReference>
<evidence type="ECO:0000256" key="6">
    <source>
        <dbReference type="ARBA" id="ARBA00023284"/>
    </source>
</evidence>
<gene>
    <name evidence="11" type="ORF">Micbo1qcDRAFT_220265</name>
</gene>
<evidence type="ECO:0000256" key="5">
    <source>
        <dbReference type="ARBA" id="ARBA00023157"/>
    </source>
</evidence>
<evidence type="ECO:0000256" key="4">
    <source>
        <dbReference type="ARBA" id="ARBA00023002"/>
    </source>
</evidence>
<organism evidence="11 12">
    <name type="scientific">Microdochium bolleyi</name>
    <dbReference type="NCBI Taxonomy" id="196109"/>
    <lineage>
        <taxon>Eukaryota</taxon>
        <taxon>Fungi</taxon>
        <taxon>Dikarya</taxon>
        <taxon>Ascomycota</taxon>
        <taxon>Pezizomycotina</taxon>
        <taxon>Sordariomycetes</taxon>
        <taxon>Xylariomycetidae</taxon>
        <taxon>Xylariales</taxon>
        <taxon>Microdochiaceae</taxon>
        <taxon>Microdochium</taxon>
    </lineage>
</organism>
<dbReference type="InterPro" id="IPR036249">
    <property type="entry name" value="Thioredoxin-like_sf"/>
</dbReference>
<evidence type="ECO:0000259" key="10">
    <source>
        <dbReference type="PROSITE" id="PS51352"/>
    </source>
</evidence>
<keyword evidence="2" id="KW-0575">Peroxidase</keyword>
<dbReference type="InParanoid" id="A0A136J8Z0"/>
<comment type="similarity">
    <text evidence="8">Belongs to the peroxiredoxin family. BCP/PrxQ subfamily.</text>
</comment>
<dbReference type="GO" id="GO:0008379">
    <property type="term" value="F:thioredoxin peroxidase activity"/>
    <property type="evidence" value="ECO:0007669"/>
    <property type="project" value="TreeGrafter"/>
</dbReference>
<keyword evidence="4" id="KW-0560">Oxidoreductase</keyword>
<dbReference type="PANTHER" id="PTHR42801">
    <property type="entry name" value="THIOREDOXIN-DEPENDENT PEROXIDE REDUCTASE"/>
    <property type="match status" value="1"/>
</dbReference>
<keyword evidence="12" id="KW-1185">Reference proteome</keyword>
<evidence type="ECO:0000256" key="2">
    <source>
        <dbReference type="ARBA" id="ARBA00022559"/>
    </source>
</evidence>
<sequence>MGQQEDLKAISANIKSIADPVIFEKIYGHLEHFTETFSPGNDATIKAGDLLPSFTLPDATGTSVSSADLLNSSAILITFYRGSWCPYCNIAVQYLQRHLDDFRNKGVTLVAISPELPDYSMGMVDKQNIEFPVLTDMHNTLAKKLGILYDQSSARELHGKIGVDLKARNDEDTWEVPIPTTLLVDQTGVVRNVYIEADFRKRLDPREALAWVDAL</sequence>
<evidence type="ECO:0000256" key="9">
    <source>
        <dbReference type="ARBA" id="ARBA00049091"/>
    </source>
</evidence>
<evidence type="ECO:0000313" key="11">
    <source>
        <dbReference type="EMBL" id="KXJ93640.1"/>
    </source>
</evidence>
<evidence type="ECO:0000313" key="12">
    <source>
        <dbReference type="Proteomes" id="UP000070501"/>
    </source>
</evidence>
<dbReference type="CDD" id="cd02970">
    <property type="entry name" value="PRX_like2"/>
    <property type="match status" value="1"/>
</dbReference>
<evidence type="ECO:0000256" key="1">
    <source>
        <dbReference type="ARBA" id="ARBA00013017"/>
    </source>
</evidence>
<reference evidence="12" key="1">
    <citation type="submission" date="2016-02" db="EMBL/GenBank/DDBJ databases">
        <title>Draft genome sequence of Microdochium bolleyi, a fungal endophyte of beachgrass.</title>
        <authorList>
            <consortium name="DOE Joint Genome Institute"/>
            <person name="David A.S."/>
            <person name="May G."/>
            <person name="Haridas S."/>
            <person name="Lim J."/>
            <person name="Wang M."/>
            <person name="Labutti K."/>
            <person name="Lipzen A."/>
            <person name="Barry K."/>
            <person name="Grigoriev I.V."/>
        </authorList>
    </citation>
    <scope>NUCLEOTIDE SEQUENCE [LARGE SCALE GENOMIC DNA]</scope>
    <source>
        <strain evidence="12">J235TASD1</strain>
    </source>
</reference>
<dbReference type="STRING" id="196109.A0A136J8Z0"/>
<keyword evidence="6" id="KW-0676">Redox-active center</keyword>
<dbReference type="PROSITE" id="PS51352">
    <property type="entry name" value="THIOREDOXIN_2"/>
    <property type="match status" value="1"/>
</dbReference>
<feature type="domain" description="Thioredoxin" evidence="10">
    <location>
        <begin position="45"/>
        <end position="215"/>
    </location>
</feature>
<keyword evidence="5" id="KW-1015">Disulfide bond</keyword>
<keyword evidence="3" id="KW-0049">Antioxidant</keyword>
<accession>A0A136J8Z0</accession>
<evidence type="ECO:0000256" key="7">
    <source>
        <dbReference type="ARBA" id="ARBA00032824"/>
    </source>
</evidence>
<dbReference type="GO" id="GO:0034599">
    <property type="term" value="P:cellular response to oxidative stress"/>
    <property type="evidence" value="ECO:0007669"/>
    <property type="project" value="TreeGrafter"/>
</dbReference>
<dbReference type="AlphaFoldDB" id="A0A136J8Z0"/>
<dbReference type="EC" id="1.11.1.24" evidence="1"/>